<dbReference type="OrthoDB" id="7635152at2759"/>
<dbReference type="AlphaFoldDB" id="A0A8J2H653"/>
<protein>
    <submittedName>
        <fullName evidence="2">Uncharacterized protein</fullName>
    </submittedName>
</protein>
<evidence type="ECO:0000313" key="2">
    <source>
        <dbReference type="EMBL" id="CAG5077997.1"/>
    </source>
</evidence>
<feature type="compositionally biased region" description="Polar residues" evidence="1">
    <location>
        <begin position="19"/>
        <end position="43"/>
    </location>
</feature>
<dbReference type="PANTHER" id="PTHR34239">
    <property type="entry name" value="APPLE DOMAIN-CONTAINING PROTEIN"/>
    <property type="match status" value="1"/>
</dbReference>
<feature type="region of interest" description="Disordered" evidence="1">
    <location>
        <begin position="7"/>
        <end position="75"/>
    </location>
</feature>
<keyword evidence="3" id="KW-1185">Reference proteome</keyword>
<name>A0A8J2H653_COTCN</name>
<reference evidence="2" key="1">
    <citation type="submission" date="2021-04" db="EMBL/GenBank/DDBJ databases">
        <authorList>
            <person name="Chebbi M.A.C M."/>
        </authorList>
    </citation>
    <scope>NUCLEOTIDE SEQUENCE</scope>
</reference>
<feature type="non-terminal residue" evidence="2">
    <location>
        <position position="1"/>
    </location>
</feature>
<evidence type="ECO:0000313" key="3">
    <source>
        <dbReference type="Proteomes" id="UP000786811"/>
    </source>
</evidence>
<dbReference type="PANTHER" id="PTHR34239:SF2">
    <property type="entry name" value="TRANSPOSABLE ELEMENT P TRANSPOSASE_THAP9 CONSERVED DOMAIN-CONTAINING PROTEIN"/>
    <property type="match status" value="1"/>
</dbReference>
<comment type="caution">
    <text evidence="2">The sequence shown here is derived from an EMBL/GenBank/DDBJ whole genome shotgun (WGS) entry which is preliminary data.</text>
</comment>
<evidence type="ECO:0000256" key="1">
    <source>
        <dbReference type="SAM" id="MobiDB-lite"/>
    </source>
</evidence>
<sequence>MIIRLYLEGTADQTDDSELTSQGTQPPGTQVVPETQTKVPENGNTKENDAPVDNAAKTAVPTSKVDKEPESETPWELDENGLRIFGEEPVGNEPELILHSSISNRWKKYLSDGLKKEVKDSLLDKYPRKGKLSFEPPILNEEVTVNLKDSALKRDKYFCLTQKLAGSALSALAPVIESLVPSKEPENVGRLEKVWDAAKLLIEIHRSQTVARKACILPTLSKQWATALEKRTTDSYLFGEKLVDKVKEIKAIGKVAFFAKEDFCATKSFKLEELVEPEEAGVSGERKNLNTEKTTDFQVPVETIDISQVESISTPEQSLPEPLISQDRVSIFAGRLRYFLKAWKSITSDEFVIQCVKGYKIPFKSIPVQNCLPPTRLWSKQETIKIRDFAKVVGSIVACCPAVEYSLLHCRLFERAKVQALSKSGESTLKQYNGTLKLWWQWNKQVNENPYVGSVEKILKFLSERFSDGVGHSALNSARAAL</sequence>
<dbReference type="EMBL" id="CAJNRD030001117">
    <property type="protein sequence ID" value="CAG5077997.1"/>
    <property type="molecule type" value="Genomic_DNA"/>
</dbReference>
<organism evidence="2 3">
    <name type="scientific">Cotesia congregata</name>
    <name type="common">Parasitoid wasp</name>
    <name type="synonym">Apanteles congregatus</name>
    <dbReference type="NCBI Taxonomy" id="51543"/>
    <lineage>
        <taxon>Eukaryota</taxon>
        <taxon>Metazoa</taxon>
        <taxon>Ecdysozoa</taxon>
        <taxon>Arthropoda</taxon>
        <taxon>Hexapoda</taxon>
        <taxon>Insecta</taxon>
        <taxon>Pterygota</taxon>
        <taxon>Neoptera</taxon>
        <taxon>Endopterygota</taxon>
        <taxon>Hymenoptera</taxon>
        <taxon>Apocrita</taxon>
        <taxon>Ichneumonoidea</taxon>
        <taxon>Braconidae</taxon>
        <taxon>Microgastrinae</taxon>
        <taxon>Cotesia</taxon>
    </lineage>
</organism>
<accession>A0A8J2H653</accession>
<proteinExistence type="predicted"/>
<dbReference type="Proteomes" id="UP000786811">
    <property type="component" value="Unassembled WGS sequence"/>
</dbReference>
<gene>
    <name evidence="2" type="ORF">HICCMSTLAB_LOCUS2614</name>
</gene>